<accession>A0A562XES3</accession>
<sequence length="499" mass="59888">MNAKQLEQLYHDRKKIFHRYIENIKQNCKWDIYNIVNPTLITNPYASEFPKKFFNNQKVIENKQILFLKNSFKYYLKNVYYFISYFIAFILFKIYYRKRRKNNITNIIDIFALIDNINKRGTFEENYLKDLYDVLEKYNVNYTILLRPYLVEKNPFKLINFFRIINKDHRDFIFEYEFLGFKDFIELLLLIFIYPFKALRLLQNEANDIDIIFNNCLLHDISYANFAGFTRYILGKNLANIQNIKKIYSWSEFQVIERSFNYGIRKNTDKIELIAMQFYLNYEIYFNSYVSDLDYEILSSPHRVLVNGRYYLQDRKKVKYSVGVSFRYKYIFSFSGIKEEKNILLLGSYLENDTKYMIDNMDKFNNVIFKNHPAVNIKNLGKLPKNIVITEKNIYQLFETTKLVIGTASGTSVEAVACGISVIIIASQDNLTANPLVEYGKGKIWDMAFNKDEIIFLYNRLLDYRKNNKEEIKKISNWYKDNFFVEPIEQNIIKIFEIN</sequence>
<dbReference type="AlphaFoldDB" id="A0A562XES3"/>
<gene>
    <name evidence="2" type="ORF">YZ82_04770</name>
</gene>
<dbReference type="SUPFAM" id="SSF53756">
    <property type="entry name" value="UDP-Glycosyltransferase/glycogen phosphorylase"/>
    <property type="match status" value="1"/>
</dbReference>
<proteinExistence type="predicted"/>
<keyword evidence="1" id="KW-0472">Membrane</keyword>
<evidence type="ECO:0000313" key="2">
    <source>
        <dbReference type="EMBL" id="TWO20632.1"/>
    </source>
</evidence>
<dbReference type="Gene3D" id="3.40.50.2000">
    <property type="entry name" value="Glycogen Phosphorylase B"/>
    <property type="match status" value="1"/>
</dbReference>
<evidence type="ECO:0000313" key="3">
    <source>
        <dbReference type="Proteomes" id="UP000321812"/>
    </source>
</evidence>
<protein>
    <submittedName>
        <fullName evidence="2">Uncharacterized protein</fullName>
    </submittedName>
</protein>
<keyword evidence="1" id="KW-1133">Transmembrane helix</keyword>
<comment type="caution">
    <text evidence="2">The sequence shown here is derived from an EMBL/GenBank/DDBJ whole genome shotgun (WGS) entry which is preliminary data.</text>
</comment>
<keyword evidence="1" id="KW-0812">Transmembrane</keyword>
<dbReference type="Proteomes" id="UP000321812">
    <property type="component" value="Unassembled WGS sequence"/>
</dbReference>
<organism evidence="2 3">
    <name type="scientific">Campylobacter hyointestinalis</name>
    <dbReference type="NCBI Taxonomy" id="198"/>
    <lineage>
        <taxon>Bacteria</taxon>
        <taxon>Pseudomonadati</taxon>
        <taxon>Campylobacterota</taxon>
        <taxon>Epsilonproteobacteria</taxon>
        <taxon>Campylobacterales</taxon>
        <taxon>Campylobacteraceae</taxon>
        <taxon>Campylobacter</taxon>
    </lineage>
</organism>
<name>A0A562XES3_CAMHY</name>
<evidence type="ECO:0000256" key="1">
    <source>
        <dbReference type="SAM" id="Phobius"/>
    </source>
</evidence>
<dbReference type="EMBL" id="VOAP01000013">
    <property type="protein sequence ID" value="TWO20632.1"/>
    <property type="molecule type" value="Genomic_DNA"/>
</dbReference>
<reference evidence="2 3" key="1">
    <citation type="submission" date="2019-07" db="EMBL/GenBank/DDBJ databases">
        <title>Rapid identification of Enteric Bacteria from Whole Genome Sequences (WGS) using Average Nucleotide Identity (ANI).</title>
        <authorList>
            <person name="Lane C."/>
        </authorList>
    </citation>
    <scope>NUCLEOTIDE SEQUENCE [LARGE SCALE GENOMIC DNA]</scope>
    <source>
        <strain evidence="2 3">D2411</strain>
    </source>
</reference>
<feature type="transmembrane region" description="Helical" evidence="1">
    <location>
        <begin position="79"/>
        <end position="96"/>
    </location>
</feature>